<comment type="caution">
    <text evidence="9">The sequence shown here is derived from an EMBL/GenBank/DDBJ whole genome shotgun (WGS) entry which is preliminary data.</text>
</comment>
<dbReference type="EC" id="6.5.1.4" evidence="5 6"/>
<dbReference type="InterPro" id="IPR020719">
    <property type="entry name" value="RNA3'_term_phos_cycl-like_CS"/>
</dbReference>
<keyword evidence="2 5" id="KW-0436">Ligase</keyword>
<dbReference type="InterPro" id="IPR023797">
    <property type="entry name" value="RNA3'_phos_cyclase_dom"/>
</dbReference>
<dbReference type="GO" id="GO:0006396">
    <property type="term" value="P:RNA processing"/>
    <property type="evidence" value="ECO:0007669"/>
    <property type="project" value="UniProtKB-UniRule"/>
</dbReference>
<dbReference type="InterPro" id="IPR037136">
    <property type="entry name" value="RNA3'_phos_cyclase_dom_sf"/>
</dbReference>
<dbReference type="InterPro" id="IPR036553">
    <property type="entry name" value="RPTC_insert"/>
</dbReference>
<organism evidence="9 10">
    <name type="scientific">candidate division WOR-3 bacterium JGI_Cruoil_03_44_89</name>
    <dbReference type="NCBI Taxonomy" id="1973748"/>
    <lineage>
        <taxon>Bacteria</taxon>
        <taxon>Bacteria division WOR-3</taxon>
    </lineage>
</organism>
<dbReference type="SUPFAM" id="SSF52913">
    <property type="entry name" value="RNA 3'-terminal phosphate cyclase, RPTC, insert domain"/>
    <property type="match status" value="1"/>
</dbReference>
<dbReference type="PANTHER" id="PTHR11096">
    <property type="entry name" value="RNA 3' TERMINAL PHOSPHATE CYCLASE"/>
    <property type="match status" value="1"/>
</dbReference>
<evidence type="ECO:0000313" key="9">
    <source>
        <dbReference type="EMBL" id="OYD15332.1"/>
    </source>
</evidence>
<comment type="caution">
    <text evidence="5">Lacks conserved residue(s) required for the propagation of feature annotation.</text>
</comment>
<feature type="domain" description="RNA 3'-terminal phosphate cyclase" evidence="7">
    <location>
        <begin position="17"/>
        <end position="336"/>
    </location>
</feature>
<dbReference type="InterPro" id="IPR013792">
    <property type="entry name" value="RNA3'P_cycl/enolpyr_Trfase_a/b"/>
</dbReference>
<evidence type="ECO:0000256" key="6">
    <source>
        <dbReference type="NCBIfam" id="TIGR03399"/>
    </source>
</evidence>
<accession>A0A235BT31</accession>
<comment type="function">
    <text evidence="5">Catalyzes the conversion of 3'-phosphate to a 2',3'-cyclic phosphodiester at the end of RNA. The mechanism of action of the enzyme occurs in 3 steps: (A) adenylation of the enzyme by ATP; (B) transfer of adenylate to an RNA-N3'P to produce RNA-N3'PP5'A; (C) and attack of the adjacent 2'-hydroxyl on the 3'-phosphorus in the diester linkage to produce the cyclic end product. The biological role of this enzyme is unknown but it is likely to function in some aspects of cellular RNA processing.</text>
</comment>
<evidence type="ECO:0000313" key="10">
    <source>
        <dbReference type="Proteomes" id="UP000215215"/>
    </source>
</evidence>
<comment type="similarity">
    <text evidence="1 5">Belongs to the RNA 3'-terminal cyclase family. Type 1 subfamily.</text>
</comment>
<dbReference type="InterPro" id="IPR017770">
    <property type="entry name" value="RNA3'_term_phos_cyc_type_1"/>
</dbReference>
<dbReference type="PIRSF" id="PIRSF005378">
    <property type="entry name" value="RNA3'_term_phos_cycl_euk"/>
    <property type="match status" value="1"/>
</dbReference>
<dbReference type="Pfam" id="PF05189">
    <property type="entry name" value="RTC_insert"/>
    <property type="match status" value="1"/>
</dbReference>
<dbReference type="PANTHER" id="PTHR11096:SF0">
    <property type="entry name" value="RNA 3'-TERMINAL PHOSPHATE CYCLASE"/>
    <property type="match status" value="1"/>
</dbReference>
<dbReference type="GO" id="GO:0005524">
    <property type="term" value="F:ATP binding"/>
    <property type="evidence" value="ECO:0007669"/>
    <property type="project" value="UniProtKB-KW"/>
</dbReference>
<evidence type="ECO:0000259" key="7">
    <source>
        <dbReference type="Pfam" id="PF01137"/>
    </source>
</evidence>
<evidence type="ECO:0000256" key="3">
    <source>
        <dbReference type="ARBA" id="ARBA00022741"/>
    </source>
</evidence>
<comment type="subcellular location">
    <subcellularLocation>
        <location evidence="5">Cytoplasm</location>
    </subcellularLocation>
</comment>
<dbReference type="GO" id="GO:0005737">
    <property type="term" value="C:cytoplasm"/>
    <property type="evidence" value="ECO:0007669"/>
    <property type="project" value="UniProtKB-SubCell"/>
</dbReference>
<dbReference type="InterPro" id="IPR013791">
    <property type="entry name" value="RNA3'-term_phos_cycl_insert"/>
</dbReference>
<dbReference type="SUPFAM" id="SSF55205">
    <property type="entry name" value="EPT/RTPC-like"/>
    <property type="match status" value="1"/>
</dbReference>
<dbReference type="Gene3D" id="3.65.10.20">
    <property type="entry name" value="RNA 3'-terminal phosphate cyclase domain"/>
    <property type="match status" value="1"/>
</dbReference>
<dbReference type="InterPro" id="IPR000228">
    <property type="entry name" value="RNA3'_term_phos_cyc"/>
</dbReference>
<dbReference type="Pfam" id="PF01137">
    <property type="entry name" value="RTC"/>
    <property type="match status" value="1"/>
</dbReference>
<dbReference type="PROSITE" id="PS01287">
    <property type="entry name" value="RTC"/>
    <property type="match status" value="1"/>
</dbReference>
<dbReference type="Gene3D" id="3.30.360.20">
    <property type="entry name" value="RNA 3'-terminal phosphate cyclase, insert domain"/>
    <property type="match status" value="1"/>
</dbReference>
<reference evidence="9 10" key="1">
    <citation type="submission" date="2017-07" db="EMBL/GenBank/DDBJ databases">
        <title>Recovery of genomes from metagenomes via a dereplication, aggregation, and scoring strategy.</title>
        <authorList>
            <person name="Sieber C.M."/>
            <person name="Probst A.J."/>
            <person name="Sharrar A."/>
            <person name="Thomas B.C."/>
            <person name="Hess M."/>
            <person name="Tringe S.G."/>
            <person name="Banfield J.F."/>
        </authorList>
    </citation>
    <scope>NUCLEOTIDE SEQUENCE [LARGE SCALE GENOMIC DNA]</scope>
    <source>
        <strain evidence="9">JGI_Cruoil_03_44_89</strain>
    </source>
</reference>
<proteinExistence type="inferred from homology"/>
<sequence>MKRRDERGNMIEIDGSYLEGGGQIVRTAIALSGITRKPVHIYNIRAGREKPGLRPQHLVGIEAAVRMSNGRAEGVHLGSTDIMFIPGEIRGGEYFIDTRTAGAITLILQTLVPIGIYADSPSQFEIKGGTAVPFSPSIEYFQHILCYFLKMMGISVYTDIKRHGFYPAGGGRIFVKLEPGKIKDINLIQRGELQKIDVLSVASHHLEGARVAERMLDGFKRVLPEANTKFQYVDALSQGCFIGSHAHFEDGKLGADALGKKRKRAEDVGEGAALELKSAVGSNAPIDPWMVDQIIPYLALAAYETGKKVKIRIPELTRHAKTNIWVAKNLLPVDFGVRENLLECWIGE</sequence>
<comment type="catalytic activity">
    <reaction evidence="4 5">
        <text>a 3'-end 3'-phospho-ribonucleotide-RNA + ATP = a 3'-end 2',3'-cyclophospho-ribonucleotide-RNA + AMP + diphosphate</text>
        <dbReference type="Rhea" id="RHEA:23976"/>
        <dbReference type="Rhea" id="RHEA-COMP:10463"/>
        <dbReference type="Rhea" id="RHEA-COMP:10464"/>
        <dbReference type="ChEBI" id="CHEBI:30616"/>
        <dbReference type="ChEBI" id="CHEBI:33019"/>
        <dbReference type="ChEBI" id="CHEBI:83062"/>
        <dbReference type="ChEBI" id="CHEBI:83064"/>
        <dbReference type="ChEBI" id="CHEBI:456215"/>
        <dbReference type="EC" id="6.5.1.4"/>
    </reaction>
</comment>
<evidence type="ECO:0000256" key="2">
    <source>
        <dbReference type="ARBA" id="ARBA00022598"/>
    </source>
</evidence>
<protein>
    <recommendedName>
        <fullName evidence="5 6">RNA 3'-terminal phosphate cyclase</fullName>
        <shortName evidence="5">RNA cyclase</shortName>
        <shortName evidence="5">RNA-3'-phosphate cyclase</shortName>
        <ecNumber evidence="5 6">6.5.1.4</ecNumber>
    </recommendedName>
</protein>
<gene>
    <name evidence="5" type="primary">rtcA</name>
    <name evidence="9" type="ORF">CH333_05995</name>
</gene>
<keyword evidence="5" id="KW-0067">ATP-binding</keyword>
<evidence type="ECO:0000256" key="1">
    <source>
        <dbReference type="ARBA" id="ARBA00009206"/>
    </source>
</evidence>
<feature type="binding site" evidence="5">
    <location>
        <position position="109"/>
    </location>
    <ligand>
        <name>ATP</name>
        <dbReference type="ChEBI" id="CHEBI:30616"/>
    </ligand>
</feature>
<evidence type="ECO:0000259" key="8">
    <source>
        <dbReference type="Pfam" id="PF05189"/>
    </source>
</evidence>
<keyword evidence="3 5" id="KW-0547">Nucleotide-binding</keyword>
<dbReference type="AlphaFoldDB" id="A0A235BT31"/>
<dbReference type="GO" id="GO:0003963">
    <property type="term" value="F:RNA-3'-phosphate cyclase activity"/>
    <property type="evidence" value="ECO:0007669"/>
    <property type="project" value="UniProtKB-UniRule"/>
</dbReference>
<evidence type="ECO:0000256" key="4">
    <source>
        <dbReference type="ARBA" id="ARBA00024481"/>
    </source>
</evidence>
<dbReference type="Proteomes" id="UP000215215">
    <property type="component" value="Unassembled WGS sequence"/>
</dbReference>
<dbReference type="EMBL" id="NOZQ01000129">
    <property type="protein sequence ID" value="OYD15332.1"/>
    <property type="molecule type" value="Genomic_DNA"/>
</dbReference>
<name>A0A235BT31_UNCW3</name>
<keyword evidence="5" id="KW-0963">Cytoplasm</keyword>
<dbReference type="HAMAP" id="MF_00200">
    <property type="entry name" value="RTC"/>
    <property type="match status" value="1"/>
</dbReference>
<feature type="active site" description="Tele-AMP-histidine intermediate" evidence="5">
    <location>
        <position position="319"/>
    </location>
</feature>
<evidence type="ECO:0000256" key="5">
    <source>
        <dbReference type="HAMAP-Rule" id="MF_00200"/>
    </source>
</evidence>
<dbReference type="NCBIfam" id="TIGR03399">
    <property type="entry name" value="RNA_3prim_cycl"/>
    <property type="match status" value="1"/>
</dbReference>
<feature type="domain" description="RNA 3'-terminal phosphate cyclase insert" evidence="8">
    <location>
        <begin position="189"/>
        <end position="277"/>
    </location>
</feature>